<dbReference type="AlphaFoldDB" id="A0A540L4G2"/>
<protein>
    <submittedName>
        <fullName evidence="2">Uncharacterized protein</fullName>
    </submittedName>
</protein>
<evidence type="ECO:0000313" key="2">
    <source>
        <dbReference type="EMBL" id="TQD81358.1"/>
    </source>
</evidence>
<keyword evidence="3" id="KW-1185">Reference proteome</keyword>
<dbReference type="EMBL" id="VIEB01000769">
    <property type="protein sequence ID" value="TQD81358.1"/>
    <property type="molecule type" value="Genomic_DNA"/>
</dbReference>
<proteinExistence type="predicted"/>
<name>A0A540L4G2_MALBA</name>
<keyword evidence="1" id="KW-1133">Transmembrane helix</keyword>
<dbReference type="Proteomes" id="UP000315295">
    <property type="component" value="Unassembled WGS sequence"/>
</dbReference>
<keyword evidence="1" id="KW-0472">Membrane</keyword>
<comment type="caution">
    <text evidence="2">The sequence shown here is derived from an EMBL/GenBank/DDBJ whole genome shotgun (WGS) entry which is preliminary data.</text>
</comment>
<evidence type="ECO:0000256" key="1">
    <source>
        <dbReference type="SAM" id="Phobius"/>
    </source>
</evidence>
<sequence>MGEIQGCHLCVQWNLAVVASHSARLMEYLLDHAKDNTEKGLETCRILGAFLVMIPEAFAIVTAPTDTSRYAATLNTKFSRYALNKIWQFHRRSVRLKSLKCSISFHLYFGSQALDAFFHSLGVVLAFVLVASSIFDNSGSTLGYGH</sequence>
<evidence type="ECO:0000313" key="3">
    <source>
        <dbReference type="Proteomes" id="UP000315295"/>
    </source>
</evidence>
<accession>A0A540L4G2</accession>
<feature type="transmembrane region" description="Helical" evidence="1">
    <location>
        <begin position="116"/>
        <end position="135"/>
    </location>
</feature>
<organism evidence="2 3">
    <name type="scientific">Malus baccata</name>
    <name type="common">Siberian crab apple</name>
    <name type="synonym">Pyrus baccata</name>
    <dbReference type="NCBI Taxonomy" id="106549"/>
    <lineage>
        <taxon>Eukaryota</taxon>
        <taxon>Viridiplantae</taxon>
        <taxon>Streptophyta</taxon>
        <taxon>Embryophyta</taxon>
        <taxon>Tracheophyta</taxon>
        <taxon>Spermatophyta</taxon>
        <taxon>Magnoliopsida</taxon>
        <taxon>eudicotyledons</taxon>
        <taxon>Gunneridae</taxon>
        <taxon>Pentapetalae</taxon>
        <taxon>rosids</taxon>
        <taxon>fabids</taxon>
        <taxon>Rosales</taxon>
        <taxon>Rosaceae</taxon>
        <taxon>Amygdaloideae</taxon>
        <taxon>Maleae</taxon>
        <taxon>Malus</taxon>
    </lineage>
</organism>
<reference evidence="2 3" key="1">
    <citation type="journal article" date="2019" name="G3 (Bethesda)">
        <title>Sequencing of a Wild Apple (Malus baccata) Genome Unravels the Differences Between Cultivated and Wild Apple Species Regarding Disease Resistance and Cold Tolerance.</title>
        <authorList>
            <person name="Chen X."/>
        </authorList>
    </citation>
    <scope>NUCLEOTIDE SEQUENCE [LARGE SCALE GENOMIC DNA]</scope>
    <source>
        <strain evidence="3">cv. Shandingzi</strain>
        <tissue evidence="2">Leaves</tissue>
    </source>
</reference>
<gene>
    <name evidence="2" type="ORF">C1H46_033076</name>
</gene>
<keyword evidence="1" id="KW-0812">Transmembrane</keyword>